<feature type="region of interest" description="Disordered" evidence="1">
    <location>
        <begin position="172"/>
        <end position="236"/>
    </location>
</feature>
<feature type="compositionally biased region" description="Basic residues" evidence="1">
    <location>
        <begin position="179"/>
        <end position="188"/>
    </location>
</feature>
<dbReference type="RefSeq" id="YP_010114135.1">
    <property type="nucleotide sequence ID" value="NC_055912.1"/>
</dbReference>
<feature type="compositionally biased region" description="Basic and acidic residues" evidence="1">
    <location>
        <begin position="207"/>
        <end position="222"/>
    </location>
</feature>
<name>A0A7T0M0V7_9CAUD</name>
<keyword evidence="3" id="KW-1185">Reference proteome</keyword>
<sequence>MSELWKIIQAHLDQTGVREAEFARRIGTSPTTVNSWKNRGVRSLPERRLLEAVADEVDGVNYRQVLVAVLTDIGYADTSFAAGRRHHGAWELGPELMVRLAMEARGVESDAWSASSFTDDDDIDEVISAAEELAQSAEELAGTAQQVAELGVGGAAALQTAVERERKLRKAAREAARATGRRISHRPRGSINVSTADVEPGQAIAARRGDDQTKGERLRDQFAEIGEESQEQEEND</sequence>
<feature type="compositionally biased region" description="Acidic residues" evidence="1">
    <location>
        <begin position="225"/>
        <end position="236"/>
    </location>
</feature>
<protein>
    <submittedName>
        <fullName evidence="2">Immunity repressor</fullName>
    </submittedName>
</protein>
<accession>A0A7T0M0V7</accession>
<evidence type="ECO:0000313" key="3">
    <source>
        <dbReference type="Proteomes" id="UP000594822"/>
    </source>
</evidence>
<dbReference type="GeneID" id="65132696"/>
<evidence type="ECO:0000256" key="1">
    <source>
        <dbReference type="SAM" id="MobiDB-lite"/>
    </source>
</evidence>
<dbReference type="KEGG" id="vg:65132696"/>
<organism evidence="2 3">
    <name type="scientific">Gordonia phage Blino</name>
    <dbReference type="NCBI Taxonomy" id="2793696"/>
    <lineage>
        <taxon>Viruses</taxon>
        <taxon>Duplodnaviria</taxon>
        <taxon>Heunggongvirae</taxon>
        <taxon>Uroviricota</taxon>
        <taxon>Caudoviricetes</taxon>
        <taxon>Jujuvirus</taxon>
        <taxon>Jujuvirus blino</taxon>
    </lineage>
</organism>
<reference evidence="2 3" key="1">
    <citation type="submission" date="2020-11" db="EMBL/GenBank/DDBJ databases">
        <authorList>
            <person name="Abbas M."/>
            <person name="Al-Sayah O.M."/>
            <person name="Andersen R.L.H."/>
            <person name="Bergmann J.E."/>
            <person name="Bova E."/>
            <person name="Brown M.E."/>
            <person name="Bubb C.A."/>
            <person name="Burke A.C."/>
            <person name="Callaghan L.J."/>
            <person name="Cen M."/>
            <person name="Choy S."/>
            <person name="Cooney E.A."/>
            <person name="Costea E.M."/>
            <person name="Dean S.N."/>
            <person name="DeRose A."/>
            <person name="Dusenberry H.A."/>
            <person name="English J.H."/>
            <person name="Evans K.M."/>
            <person name="Ganiere N.C."/>
            <person name="Gidwani K.N."/>
            <person name="Giroski J.N."/>
            <person name="Golden E.M."/>
            <person name="Gonzalez D."/>
            <person name="Graham A.P."/>
            <person name="Guo Y."/>
            <person name="Hua K.S."/>
            <person name="Huynh L.M."/>
            <person name="Isaac D.M."/>
            <person name="Karmazyn C.B."/>
            <person name="Keith A.M."/>
            <person name="Khattri M.R."/>
            <person name="Khieu A.S."/>
            <person name="Khripkova S.C."/>
            <person name="Kim J.W."/>
            <person name="Lane S.C."/>
            <person name="Lascola A.T."/>
            <person name="Loui A.O."/>
            <person name="Lux A.T."/>
            <person name="Mannino A.M."/>
            <person name="Marcinko M.S."/>
            <person name="Martin A."/>
            <person name="Marvil H.G."/>
            <person name="May R.M."/>
            <person name="Mihalic J.A."/>
            <person name="Mullen A.E."/>
            <person name="Neal C.V."/>
            <person name="Neal M.A."/>
            <person name="Ortiz G."/>
            <person name="Patel R.U."/>
            <person name="Pathapadu A.S."/>
            <person name="Pellegrino J."/>
            <person name="Perks C.M."/>
            <person name="Peschel J.L."/>
            <person name="Peters W.T."/>
            <person name="Plenty T.M."/>
            <person name="Ramnath S.P."/>
            <person name="Ranatunga R.N."/>
            <person name="Reed E.A."/>
            <person name="Rockhill M.J."/>
            <person name="Rupp J.S."/>
            <person name="Salmon W.P."/>
            <person name="Santora M.A."/>
            <person name="Satcho E.S."/>
            <person name="Sathasivam A."/>
            <person name="Schartner A.G."/>
            <person name="Sergi R."/>
            <person name="Shannon L.C."/>
            <person name="Shay K.-I.J."/>
            <person name="Steinmetz E.L."/>
            <person name="Stern A.M."/>
            <person name="Vanacore A.D."/>
            <person name="Xu K."/>
            <person name="Grousd J.A."/>
            <person name="Warner M.H."/>
            <person name="Garlena R.A."/>
            <person name="Russell D.A."/>
            <person name="Pope W.H."/>
            <person name="Jacobs-Sera D."/>
            <person name="Hatfull G.F."/>
        </authorList>
    </citation>
    <scope>NUCLEOTIDE SEQUENCE [LARGE SCALE GENOMIC DNA]</scope>
</reference>
<evidence type="ECO:0000313" key="2">
    <source>
        <dbReference type="EMBL" id="QPL13994.1"/>
    </source>
</evidence>
<dbReference type="EMBL" id="MW291016">
    <property type="protein sequence ID" value="QPL13994.1"/>
    <property type="molecule type" value="Genomic_DNA"/>
</dbReference>
<gene>
    <name evidence="2" type="primary">46</name>
    <name evidence="2" type="ORF">SEA_BLINO_46</name>
</gene>
<proteinExistence type="predicted"/>
<dbReference type="Proteomes" id="UP000594822">
    <property type="component" value="Segment"/>
</dbReference>